<sequence>MSEHLLVACHCESLHGPVKIIGKEFDTIQYIDTNEGLHESVEKCKKSENQYTEWHKIPNSSINFIYIASCPLYGDLYEGRMHEDTSAMWRSLDKHGWNVLKANGKIIIPINKHIRPDNKLKKLMPLWNYKIVSSIPFYLENYDSERYIIFKKPIGNIKTGGITRKKNKKYLNKRAYNK</sequence>
<proteinExistence type="predicted"/>
<evidence type="ECO:0008006" key="2">
    <source>
        <dbReference type="Google" id="ProtNLM"/>
    </source>
</evidence>
<protein>
    <recommendedName>
        <fullName evidence="2">Methyltransferase</fullName>
    </recommendedName>
</protein>
<name>A0A6C0IGE1_9ZZZZ</name>
<dbReference type="AlphaFoldDB" id="A0A6C0IGE1"/>
<organism evidence="1">
    <name type="scientific">viral metagenome</name>
    <dbReference type="NCBI Taxonomy" id="1070528"/>
    <lineage>
        <taxon>unclassified sequences</taxon>
        <taxon>metagenomes</taxon>
        <taxon>organismal metagenomes</taxon>
    </lineage>
</organism>
<evidence type="ECO:0000313" key="1">
    <source>
        <dbReference type="EMBL" id="QHT91526.1"/>
    </source>
</evidence>
<dbReference type="EMBL" id="MN740165">
    <property type="protein sequence ID" value="QHT91526.1"/>
    <property type="molecule type" value="Genomic_DNA"/>
</dbReference>
<accession>A0A6C0IGE1</accession>
<reference evidence="1" key="1">
    <citation type="journal article" date="2020" name="Nature">
        <title>Giant virus diversity and host interactions through global metagenomics.</title>
        <authorList>
            <person name="Schulz F."/>
            <person name="Roux S."/>
            <person name="Paez-Espino D."/>
            <person name="Jungbluth S."/>
            <person name="Walsh D.A."/>
            <person name="Denef V.J."/>
            <person name="McMahon K.D."/>
            <person name="Konstantinidis K.T."/>
            <person name="Eloe-Fadrosh E.A."/>
            <person name="Kyrpides N.C."/>
            <person name="Woyke T."/>
        </authorList>
    </citation>
    <scope>NUCLEOTIDE SEQUENCE</scope>
    <source>
        <strain evidence="1">GVMAG-M-3300023184-77</strain>
    </source>
</reference>